<dbReference type="InterPro" id="IPR025354">
    <property type="entry name" value="DUF4258"/>
</dbReference>
<dbReference type="KEGG" id="amob:HG15A2_04510"/>
<evidence type="ECO:0000313" key="1">
    <source>
        <dbReference type="EMBL" id="QDS97191.1"/>
    </source>
</evidence>
<evidence type="ECO:0000313" key="2">
    <source>
        <dbReference type="Proteomes" id="UP000319852"/>
    </source>
</evidence>
<organism evidence="1 2">
    <name type="scientific">Adhaeretor mobilis</name>
    <dbReference type="NCBI Taxonomy" id="1930276"/>
    <lineage>
        <taxon>Bacteria</taxon>
        <taxon>Pseudomonadati</taxon>
        <taxon>Planctomycetota</taxon>
        <taxon>Planctomycetia</taxon>
        <taxon>Pirellulales</taxon>
        <taxon>Lacipirellulaceae</taxon>
        <taxon>Adhaeretor</taxon>
    </lineage>
</organism>
<reference evidence="1 2" key="1">
    <citation type="submission" date="2019-02" db="EMBL/GenBank/DDBJ databases">
        <title>Deep-cultivation of Planctomycetes and their phenomic and genomic characterization uncovers novel biology.</title>
        <authorList>
            <person name="Wiegand S."/>
            <person name="Jogler M."/>
            <person name="Boedeker C."/>
            <person name="Pinto D."/>
            <person name="Vollmers J."/>
            <person name="Rivas-Marin E."/>
            <person name="Kohn T."/>
            <person name="Peeters S.H."/>
            <person name="Heuer A."/>
            <person name="Rast P."/>
            <person name="Oberbeckmann S."/>
            <person name="Bunk B."/>
            <person name="Jeske O."/>
            <person name="Meyerdierks A."/>
            <person name="Storesund J.E."/>
            <person name="Kallscheuer N."/>
            <person name="Luecker S."/>
            <person name="Lage O.M."/>
            <person name="Pohl T."/>
            <person name="Merkel B.J."/>
            <person name="Hornburger P."/>
            <person name="Mueller R.-W."/>
            <person name="Bruemmer F."/>
            <person name="Labrenz M."/>
            <person name="Spormann A.M."/>
            <person name="Op den Camp H."/>
            <person name="Overmann J."/>
            <person name="Amann R."/>
            <person name="Jetten M.S.M."/>
            <person name="Mascher T."/>
            <person name="Medema M.H."/>
            <person name="Devos D.P."/>
            <person name="Kaster A.-K."/>
            <person name="Ovreas L."/>
            <person name="Rohde M."/>
            <person name="Galperin M.Y."/>
            <person name="Jogler C."/>
        </authorList>
    </citation>
    <scope>NUCLEOTIDE SEQUENCE [LARGE SCALE GENOMIC DNA]</scope>
    <source>
        <strain evidence="1 2">HG15A2</strain>
    </source>
</reference>
<dbReference type="RefSeq" id="WP_145057368.1">
    <property type="nucleotide sequence ID" value="NZ_CP036263.1"/>
</dbReference>
<dbReference type="AlphaFoldDB" id="A0A517MQN2"/>
<name>A0A517MQN2_9BACT</name>
<dbReference type="Pfam" id="PF14076">
    <property type="entry name" value="DUF4258"/>
    <property type="match status" value="1"/>
</dbReference>
<accession>A0A517MQN2</accession>
<sequence>MPEPTITKHARERMSQRRITLEQILKVLAFGTTRETSGNKVTCVGWLTKCLNPELSQDLCDIHVVHSGRTIVTVYR</sequence>
<dbReference type="OrthoDB" id="8906826at2"/>
<dbReference type="Proteomes" id="UP000319852">
    <property type="component" value="Chromosome"/>
</dbReference>
<protein>
    <recommendedName>
        <fullName evidence="3">DUF4258 domain-containing protein</fullName>
    </recommendedName>
</protein>
<dbReference type="EMBL" id="CP036263">
    <property type="protein sequence ID" value="QDS97191.1"/>
    <property type="molecule type" value="Genomic_DNA"/>
</dbReference>
<evidence type="ECO:0008006" key="3">
    <source>
        <dbReference type="Google" id="ProtNLM"/>
    </source>
</evidence>
<keyword evidence="2" id="KW-1185">Reference proteome</keyword>
<gene>
    <name evidence="1" type="ORF">HG15A2_04510</name>
</gene>
<proteinExistence type="predicted"/>